<evidence type="ECO:0000256" key="2">
    <source>
        <dbReference type="ARBA" id="ARBA00009672"/>
    </source>
</evidence>
<dbReference type="GO" id="GO:0005763">
    <property type="term" value="C:mitochondrial small ribosomal subunit"/>
    <property type="evidence" value="ECO:0007669"/>
    <property type="project" value="InterPro"/>
</dbReference>
<comment type="subcellular location">
    <subcellularLocation>
        <location evidence="1">Mitochondrion</location>
    </subcellularLocation>
</comment>
<keyword evidence="9" id="KW-0175">Coiled coil</keyword>
<evidence type="ECO:0000256" key="3">
    <source>
        <dbReference type="ARBA" id="ARBA00022946"/>
    </source>
</evidence>
<keyword evidence="6" id="KW-0687">Ribonucleoprotein</keyword>
<dbReference type="InterPro" id="IPR026140">
    <property type="entry name" value="Ribosomal_mS26"/>
</dbReference>
<dbReference type="Pfam" id="PF14943">
    <property type="entry name" value="MRP-S26"/>
    <property type="match status" value="1"/>
</dbReference>
<evidence type="ECO:0000256" key="8">
    <source>
        <dbReference type="ARBA" id="ARBA00035344"/>
    </source>
</evidence>
<keyword evidence="3" id="KW-0809">Transit peptide</keyword>
<dbReference type="PANTHER" id="PTHR21035">
    <property type="entry name" value="28S RIBOSOMAL PROTEIN S26, MITOCHONDRIAL"/>
    <property type="match status" value="1"/>
</dbReference>
<keyword evidence="4 10" id="KW-0689">Ribosomal protein</keyword>
<evidence type="ECO:0000256" key="6">
    <source>
        <dbReference type="ARBA" id="ARBA00023274"/>
    </source>
</evidence>
<sequence length="233" mass="26893">MSRELLKVFIRGSELSASSLPFTHISVRYRKPIWLPTAPSKKFKIPPRTVLPDNEKRELDRLTKNYKTYNKAILAYHGEINARQSVTDPGVIEAQRRAVEEDWEHSNNLNAEWNAEVAAEREQRLAIEKEEKVIQIVAEKEAKKQKESEDLERAEQAVQAEIENSKTFITRDNIDQYIEQALSSHIDYNFAIDKEGNVYQGKKANPRNSKEVLAEDQQEAAKNHGLFRLFSSQ</sequence>
<evidence type="ECO:0000313" key="10">
    <source>
        <dbReference type="EMBL" id="CAG6649336.1"/>
    </source>
</evidence>
<keyword evidence="5" id="KW-0496">Mitochondrion</keyword>
<proteinExistence type="inferred from homology"/>
<dbReference type="EMBL" id="HBUF01157026">
    <property type="protein sequence ID" value="CAG6649335.1"/>
    <property type="molecule type" value="Transcribed_RNA"/>
</dbReference>
<evidence type="ECO:0000256" key="5">
    <source>
        <dbReference type="ARBA" id="ARBA00023128"/>
    </source>
</evidence>
<reference evidence="10" key="1">
    <citation type="submission" date="2021-05" db="EMBL/GenBank/DDBJ databases">
        <authorList>
            <person name="Alioto T."/>
            <person name="Alioto T."/>
            <person name="Gomez Garrido J."/>
        </authorList>
    </citation>
    <scope>NUCLEOTIDE SEQUENCE</scope>
</reference>
<accession>A0A8D8RFL3</accession>
<evidence type="ECO:0000256" key="9">
    <source>
        <dbReference type="SAM" id="Coils"/>
    </source>
</evidence>
<evidence type="ECO:0000256" key="7">
    <source>
        <dbReference type="ARBA" id="ARBA00035138"/>
    </source>
</evidence>
<comment type="similarity">
    <text evidence="2">Belongs to the mitochondrion-specific ribosomal protein mS26 family.</text>
</comment>
<protein>
    <recommendedName>
        <fullName evidence="7">Small ribosomal subunit protein mS26</fullName>
    </recommendedName>
    <alternativeName>
        <fullName evidence="8">28S ribosomal protein S26, mitochondrial</fullName>
    </alternativeName>
</protein>
<evidence type="ECO:0000256" key="4">
    <source>
        <dbReference type="ARBA" id="ARBA00022980"/>
    </source>
</evidence>
<dbReference type="AlphaFoldDB" id="A0A8D8RFL3"/>
<dbReference type="PANTHER" id="PTHR21035:SF2">
    <property type="entry name" value="SMALL RIBOSOMAL SUBUNIT PROTEIN MS26"/>
    <property type="match status" value="1"/>
</dbReference>
<evidence type="ECO:0000256" key="1">
    <source>
        <dbReference type="ARBA" id="ARBA00004173"/>
    </source>
</evidence>
<name>A0A8D8RFL3_9HEMI</name>
<dbReference type="EMBL" id="HBUF01157027">
    <property type="protein sequence ID" value="CAG6649336.1"/>
    <property type="molecule type" value="Transcribed_RNA"/>
</dbReference>
<organism evidence="10">
    <name type="scientific">Cacopsylla melanoneura</name>
    <dbReference type="NCBI Taxonomy" id="428564"/>
    <lineage>
        <taxon>Eukaryota</taxon>
        <taxon>Metazoa</taxon>
        <taxon>Ecdysozoa</taxon>
        <taxon>Arthropoda</taxon>
        <taxon>Hexapoda</taxon>
        <taxon>Insecta</taxon>
        <taxon>Pterygota</taxon>
        <taxon>Neoptera</taxon>
        <taxon>Paraneoptera</taxon>
        <taxon>Hemiptera</taxon>
        <taxon>Sternorrhyncha</taxon>
        <taxon>Psylloidea</taxon>
        <taxon>Psyllidae</taxon>
        <taxon>Psyllinae</taxon>
        <taxon>Cacopsylla</taxon>
    </lineage>
</organism>
<feature type="coiled-coil region" evidence="9">
    <location>
        <begin position="110"/>
        <end position="164"/>
    </location>
</feature>